<dbReference type="RefSeq" id="WP_271196928.1">
    <property type="nucleotide sequence ID" value="NZ_BSFN01000013.1"/>
</dbReference>
<reference evidence="2" key="1">
    <citation type="journal article" date="2014" name="Int. J. Syst. Evol. Microbiol.">
        <title>Complete genome sequence of Corynebacterium casei LMG S-19264T (=DSM 44701T), isolated from a smear-ripened cheese.</title>
        <authorList>
            <consortium name="US DOE Joint Genome Institute (JGI-PGF)"/>
            <person name="Walter F."/>
            <person name="Albersmeier A."/>
            <person name="Kalinowski J."/>
            <person name="Ruckert C."/>
        </authorList>
    </citation>
    <scope>NUCLEOTIDE SEQUENCE</scope>
    <source>
        <strain evidence="2">VKM B-2935</strain>
    </source>
</reference>
<reference evidence="2" key="2">
    <citation type="submission" date="2023-01" db="EMBL/GenBank/DDBJ databases">
        <authorList>
            <person name="Sun Q."/>
            <person name="Evtushenko L."/>
        </authorList>
    </citation>
    <scope>NUCLEOTIDE SEQUENCE</scope>
    <source>
        <strain evidence="2">VKM B-2935</strain>
    </source>
</reference>
<dbReference type="AlphaFoldDB" id="A0A9W6K9X7"/>
<protein>
    <recommendedName>
        <fullName evidence="1">DUF6795 domain-containing protein</fullName>
    </recommendedName>
</protein>
<evidence type="ECO:0000259" key="1">
    <source>
        <dbReference type="Pfam" id="PF20598"/>
    </source>
</evidence>
<evidence type="ECO:0000313" key="2">
    <source>
        <dbReference type="EMBL" id="GLK90749.1"/>
    </source>
</evidence>
<dbReference type="EMBL" id="BSFN01000013">
    <property type="protein sequence ID" value="GLK90749.1"/>
    <property type="molecule type" value="Genomic_DNA"/>
</dbReference>
<keyword evidence="3" id="KW-1185">Reference proteome</keyword>
<dbReference type="Pfam" id="PF20598">
    <property type="entry name" value="DUF6795"/>
    <property type="match status" value="1"/>
</dbReference>
<comment type="caution">
    <text evidence="2">The sequence shown here is derived from an EMBL/GenBank/DDBJ whole genome shotgun (WGS) entry which is preliminary data.</text>
</comment>
<proteinExistence type="predicted"/>
<accession>A0A9W6K9X7</accession>
<sequence length="134" mass="15318">MAFSKTLYLFSEVNGIVLLDGKPVEGVEVDQEYHWHWKGEKARRVTTTDAQGRFHFPVITGKSLTAALPHEPVVEQRMRLYYQGKEYQGWYQSKHNYDDLGELNGRPMKLVCDLNDEPAPHPEIGSSGICVLQK</sequence>
<evidence type="ECO:0000313" key="3">
    <source>
        <dbReference type="Proteomes" id="UP001143328"/>
    </source>
</evidence>
<gene>
    <name evidence="2" type="ORF">GCM10017655_38130</name>
</gene>
<dbReference type="Proteomes" id="UP001143328">
    <property type="component" value="Unassembled WGS sequence"/>
</dbReference>
<name>A0A9W6K9X7_9PSED</name>
<feature type="domain" description="DUF6795" evidence="1">
    <location>
        <begin position="13"/>
        <end position="117"/>
    </location>
</feature>
<dbReference type="InterPro" id="IPR046474">
    <property type="entry name" value="DUF6795"/>
</dbReference>
<organism evidence="2 3">
    <name type="scientific">Pseudomonas turukhanskensis</name>
    <dbReference type="NCBI Taxonomy" id="1806536"/>
    <lineage>
        <taxon>Bacteria</taxon>
        <taxon>Pseudomonadati</taxon>
        <taxon>Pseudomonadota</taxon>
        <taxon>Gammaproteobacteria</taxon>
        <taxon>Pseudomonadales</taxon>
        <taxon>Pseudomonadaceae</taxon>
        <taxon>Pseudomonas</taxon>
    </lineage>
</organism>